<keyword evidence="1" id="KW-1133">Transmembrane helix</keyword>
<gene>
    <name evidence="3" type="ORF">MYCIT1_LOCUS13325</name>
</gene>
<reference evidence="3" key="1">
    <citation type="submission" date="2023-11" db="EMBL/GenBank/DDBJ databases">
        <authorList>
            <person name="De Vega J J."/>
            <person name="De Vega J J."/>
        </authorList>
    </citation>
    <scope>NUCLEOTIDE SEQUENCE</scope>
</reference>
<evidence type="ECO:0000259" key="2">
    <source>
        <dbReference type="Pfam" id="PF13383"/>
    </source>
</evidence>
<keyword evidence="1" id="KW-0472">Membrane</keyword>
<dbReference type="InterPro" id="IPR026913">
    <property type="entry name" value="METTL24"/>
</dbReference>
<dbReference type="AlphaFoldDB" id="A0AAD2Q2Q3"/>
<organism evidence="3 4">
    <name type="scientific">Mycena citricolor</name>
    <dbReference type="NCBI Taxonomy" id="2018698"/>
    <lineage>
        <taxon>Eukaryota</taxon>
        <taxon>Fungi</taxon>
        <taxon>Dikarya</taxon>
        <taxon>Basidiomycota</taxon>
        <taxon>Agaricomycotina</taxon>
        <taxon>Agaricomycetes</taxon>
        <taxon>Agaricomycetidae</taxon>
        <taxon>Agaricales</taxon>
        <taxon>Marasmiineae</taxon>
        <taxon>Mycenaceae</taxon>
        <taxon>Mycena</taxon>
    </lineage>
</organism>
<protein>
    <recommendedName>
        <fullName evidence="2">Methyltransferase domain-containing protein</fullName>
    </recommendedName>
</protein>
<evidence type="ECO:0000313" key="4">
    <source>
        <dbReference type="Proteomes" id="UP001295794"/>
    </source>
</evidence>
<dbReference type="Proteomes" id="UP001295794">
    <property type="component" value="Unassembled WGS sequence"/>
</dbReference>
<feature type="transmembrane region" description="Helical" evidence="1">
    <location>
        <begin position="20"/>
        <end position="37"/>
    </location>
</feature>
<dbReference type="PANTHER" id="PTHR32026">
    <property type="entry name" value="METHYLTRANSFERASE-LIKE PROTEIN 24"/>
    <property type="match status" value="1"/>
</dbReference>
<keyword evidence="4" id="KW-1185">Reference proteome</keyword>
<accession>A0AAD2Q2Q3</accession>
<evidence type="ECO:0000256" key="1">
    <source>
        <dbReference type="SAM" id="Phobius"/>
    </source>
</evidence>
<sequence length="360" mass="40855">MVHFTPLQRPSVGVFSQFPLPKVAAAFLILFAFVLLAHDLSPHLSSRTPQYYDYSISPSVNSSHPHEAFGGSRLARTLGSNEREYQRMIVNRENLIKWVGGRQIASFPSKQTQFYVLWDFYIPAFSCPFPMYRVGTLADGGKWVCGLERIITNNPRCIVYSLNNNTQSYSSFEQDILERSSKCQVFGFDVSSQGTAPNWPWGKEKHRVDSRLHVHNFGIGDKARSLRSVMKQLGHKFIDILKVDLEGGEFAALPSILAEWGDQPLPFGQLLVEVHVGWTKGAPLTFTYFGMVLRYPDMTTVGDFGAWFERLERAGLRPFYFEISMTDVNTMRAEPAVGYWSFMNIRGSHALLDDSLPEYP</sequence>
<evidence type="ECO:0000313" key="3">
    <source>
        <dbReference type="EMBL" id="CAK5269528.1"/>
    </source>
</evidence>
<dbReference type="EMBL" id="CAVNYO010000149">
    <property type="protein sequence ID" value="CAK5269528.1"/>
    <property type="molecule type" value="Genomic_DNA"/>
</dbReference>
<feature type="domain" description="Methyltransferase" evidence="2">
    <location>
        <begin position="108"/>
        <end position="276"/>
    </location>
</feature>
<dbReference type="PANTHER" id="PTHR32026:SF10">
    <property type="entry name" value="METHYLTRANSFERASE-LIKE PROTEIN 24-RELATED"/>
    <property type="match status" value="1"/>
</dbReference>
<name>A0AAD2Q2Q3_9AGAR</name>
<dbReference type="Pfam" id="PF13383">
    <property type="entry name" value="Methyltransf_22"/>
    <property type="match status" value="1"/>
</dbReference>
<comment type="caution">
    <text evidence="3">The sequence shown here is derived from an EMBL/GenBank/DDBJ whole genome shotgun (WGS) entry which is preliminary data.</text>
</comment>
<proteinExistence type="predicted"/>
<dbReference type="InterPro" id="IPR025714">
    <property type="entry name" value="Methyltranfer_dom"/>
</dbReference>
<keyword evidence="1" id="KW-0812">Transmembrane</keyword>